<sequence length="142" mass="15474">MDSPTLSHLSQVMLHATAPAFLLGATASFVGLLVGRFNVLIDRSRSIHGISDDDELRKVLKSDIPRLRSRVRLLHRAISLAIASSLCTTLLIVWSFAAAFLDQDHQVGAALFFIVAMALFVGALLFLAREISIGLNDIDHLP</sequence>
<dbReference type="EMBL" id="JAPKNK010000011">
    <property type="protein sequence ID" value="MCX5571718.1"/>
    <property type="molecule type" value="Genomic_DNA"/>
</dbReference>
<proteinExistence type="predicted"/>
<accession>A0A9X3E5X7</accession>
<keyword evidence="1" id="KW-0812">Transmembrane</keyword>
<keyword evidence="1" id="KW-1133">Transmembrane helix</keyword>
<dbReference type="RefSeq" id="WP_266340678.1">
    <property type="nucleotide sequence ID" value="NZ_JAPKNK010000011.1"/>
</dbReference>
<dbReference type="AlphaFoldDB" id="A0A9X3E5X7"/>
<feature type="transmembrane region" description="Helical" evidence="1">
    <location>
        <begin position="107"/>
        <end position="128"/>
    </location>
</feature>
<organism evidence="2 3">
    <name type="scientific">Kaistia nematophila</name>
    <dbReference type="NCBI Taxonomy" id="2994654"/>
    <lineage>
        <taxon>Bacteria</taxon>
        <taxon>Pseudomonadati</taxon>
        <taxon>Pseudomonadota</taxon>
        <taxon>Alphaproteobacteria</taxon>
        <taxon>Hyphomicrobiales</taxon>
        <taxon>Kaistiaceae</taxon>
        <taxon>Kaistia</taxon>
    </lineage>
</organism>
<dbReference type="Proteomes" id="UP001144805">
    <property type="component" value="Unassembled WGS sequence"/>
</dbReference>
<keyword evidence="3" id="KW-1185">Reference proteome</keyword>
<name>A0A9X3E5X7_9HYPH</name>
<gene>
    <name evidence="2" type="ORF">OSH07_21135</name>
</gene>
<reference evidence="2" key="1">
    <citation type="submission" date="2022-11" db="EMBL/GenBank/DDBJ databases">
        <title>Biodiversity and phylogenetic relationships of bacteria.</title>
        <authorList>
            <person name="Machado R.A.R."/>
            <person name="Bhat A."/>
            <person name="Loulou A."/>
            <person name="Kallel S."/>
        </authorList>
    </citation>
    <scope>NUCLEOTIDE SEQUENCE</scope>
    <source>
        <strain evidence="2">K-TC2</strain>
    </source>
</reference>
<dbReference type="InterPro" id="IPR021279">
    <property type="entry name" value="DUF2721"/>
</dbReference>
<evidence type="ECO:0000313" key="3">
    <source>
        <dbReference type="Proteomes" id="UP001144805"/>
    </source>
</evidence>
<protein>
    <submittedName>
        <fullName evidence="2">DUF2721 domain-containing protein</fullName>
    </submittedName>
</protein>
<feature type="transmembrane region" description="Helical" evidence="1">
    <location>
        <begin position="77"/>
        <end position="101"/>
    </location>
</feature>
<evidence type="ECO:0000313" key="2">
    <source>
        <dbReference type="EMBL" id="MCX5571718.1"/>
    </source>
</evidence>
<evidence type="ECO:0000256" key="1">
    <source>
        <dbReference type="SAM" id="Phobius"/>
    </source>
</evidence>
<comment type="caution">
    <text evidence="2">The sequence shown here is derived from an EMBL/GenBank/DDBJ whole genome shotgun (WGS) entry which is preliminary data.</text>
</comment>
<feature type="transmembrane region" description="Helical" evidence="1">
    <location>
        <begin position="12"/>
        <end position="35"/>
    </location>
</feature>
<keyword evidence="1" id="KW-0472">Membrane</keyword>
<dbReference type="Pfam" id="PF11026">
    <property type="entry name" value="DUF2721"/>
    <property type="match status" value="1"/>
</dbReference>